<gene>
    <name evidence="1" type="ORF">AXG93_80s1020</name>
</gene>
<proteinExistence type="predicted"/>
<name>A0A176W1S7_MARPO</name>
<reference evidence="1" key="1">
    <citation type="submission" date="2016-03" db="EMBL/GenBank/DDBJ databases">
        <title>Mechanisms controlling the formation of the plant cell surface in tip-growing cells are functionally conserved among land plants.</title>
        <authorList>
            <person name="Honkanen S."/>
            <person name="Jones V.A."/>
            <person name="Morieri G."/>
            <person name="Champion C."/>
            <person name="Hetherington A.J."/>
            <person name="Kelly S."/>
            <person name="Saint-Marcoux D."/>
            <person name="Proust H."/>
            <person name="Prescott H."/>
            <person name="Dolan L."/>
        </authorList>
    </citation>
    <scope>NUCLEOTIDE SEQUENCE [LARGE SCALE GENOMIC DNA]</scope>
    <source>
        <tissue evidence="1">Whole gametophyte</tissue>
    </source>
</reference>
<keyword evidence="2" id="KW-1185">Reference proteome</keyword>
<protein>
    <submittedName>
        <fullName evidence="1">Uncharacterized protein</fullName>
    </submittedName>
</protein>
<sequence length="107" mass="12232">MDLLTVVEQKQFLLKIEATNNEETLDDNEIASNEDDTTLALPLIKVNNKMKTRRQLSEEEGSTECSKAASQGRIILAEWAEIEVEIVGTEEEESLAKRFRSEDLRQY</sequence>
<dbReference type="EMBL" id="LVLJ01002015">
    <property type="protein sequence ID" value="OAE26979.1"/>
    <property type="molecule type" value="Genomic_DNA"/>
</dbReference>
<dbReference type="Proteomes" id="UP000077202">
    <property type="component" value="Unassembled WGS sequence"/>
</dbReference>
<organism evidence="1 2">
    <name type="scientific">Marchantia polymorpha subsp. ruderalis</name>
    <dbReference type="NCBI Taxonomy" id="1480154"/>
    <lineage>
        <taxon>Eukaryota</taxon>
        <taxon>Viridiplantae</taxon>
        <taxon>Streptophyta</taxon>
        <taxon>Embryophyta</taxon>
        <taxon>Marchantiophyta</taxon>
        <taxon>Marchantiopsida</taxon>
        <taxon>Marchantiidae</taxon>
        <taxon>Marchantiales</taxon>
        <taxon>Marchantiaceae</taxon>
        <taxon>Marchantia</taxon>
    </lineage>
</organism>
<accession>A0A176W1S7</accession>
<evidence type="ECO:0000313" key="1">
    <source>
        <dbReference type="EMBL" id="OAE26979.1"/>
    </source>
</evidence>
<dbReference type="AlphaFoldDB" id="A0A176W1S7"/>
<evidence type="ECO:0000313" key="2">
    <source>
        <dbReference type="Proteomes" id="UP000077202"/>
    </source>
</evidence>
<comment type="caution">
    <text evidence="1">The sequence shown here is derived from an EMBL/GenBank/DDBJ whole genome shotgun (WGS) entry which is preliminary data.</text>
</comment>